<keyword evidence="8" id="KW-1185">Reference proteome</keyword>
<sequence length="605" mass="67363">MSSANNEDFVSCPICSRSFLSNVIENHVNKCIFLNAQEEQNQKSNSKRLRLNNPSTTSSQEKRFKSSDNVEKNQLSLVDSTETASTAKSNDTSKNVPLAERMRPKYLEDIVGHNAVFGPSSMLHSLLERKQVPNMILWGPPGCGKTSLANVIANMCKEESNLRFVKLSATMAGINDVKEVVKVARNEMQYKRQTVLFMDEIHRFNKLQQDTFLPHVENGTIILVGATTENPSFSLNNALLSRCRVIVMEKLSIDDIMVILTRALVTNKDVTVFEGSNEPTKTDCVDYAPKIIIEKGSIRWLAEICDGDARVALGALELAIAARLPSTNIMVTHKPTLLTLDDIKEGIKRTHTLYDRNGEEHYNIISALHKSIRASDDNAALYWTVRALHGGEDPLYVARRLVRASAEDIGLADSSALPEAVACLQGCQQIGMPECDVLLAQCAVRLARAPKSTEVYRALLRCKKSLTEVKGPLPSVPLPLRNAPTKLMKQIGIFPLMGKTMKKMLVWRIQWHLLPKLQTKQYGFMSQRGTEALYDLMIPIKNQLLAHKCSLNIFALEMGYLRDGEVVVRYAGRKSRKATSKSCIQGSIAGPTFIQTNQVLAHVKD</sequence>
<feature type="compositionally biased region" description="Basic and acidic residues" evidence="5">
    <location>
        <begin position="60"/>
        <end position="71"/>
    </location>
</feature>
<dbReference type="GO" id="GO:0017116">
    <property type="term" value="F:single-stranded DNA helicase activity"/>
    <property type="evidence" value="ECO:0007669"/>
    <property type="project" value="TreeGrafter"/>
</dbReference>
<organism evidence="7 8">
    <name type="scientific">Eumeta variegata</name>
    <name type="common">Bagworm moth</name>
    <name type="synonym">Eumeta japonica</name>
    <dbReference type="NCBI Taxonomy" id="151549"/>
    <lineage>
        <taxon>Eukaryota</taxon>
        <taxon>Metazoa</taxon>
        <taxon>Ecdysozoa</taxon>
        <taxon>Arthropoda</taxon>
        <taxon>Hexapoda</taxon>
        <taxon>Insecta</taxon>
        <taxon>Pterygota</taxon>
        <taxon>Neoptera</taxon>
        <taxon>Endopterygota</taxon>
        <taxon>Lepidoptera</taxon>
        <taxon>Glossata</taxon>
        <taxon>Ditrysia</taxon>
        <taxon>Tineoidea</taxon>
        <taxon>Psychidae</taxon>
        <taxon>Oiketicinae</taxon>
        <taxon>Eumeta</taxon>
    </lineage>
</organism>
<dbReference type="Pfam" id="PF16193">
    <property type="entry name" value="AAA_assoc_2"/>
    <property type="match status" value="1"/>
</dbReference>
<dbReference type="GO" id="GO:0003677">
    <property type="term" value="F:DNA binding"/>
    <property type="evidence" value="ECO:0007669"/>
    <property type="project" value="InterPro"/>
</dbReference>
<dbReference type="SMART" id="SM00382">
    <property type="entry name" value="AAA"/>
    <property type="match status" value="1"/>
</dbReference>
<dbReference type="GO" id="GO:0016887">
    <property type="term" value="F:ATP hydrolysis activity"/>
    <property type="evidence" value="ECO:0007669"/>
    <property type="project" value="InterPro"/>
</dbReference>
<evidence type="ECO:0000256" key="2">
    <source>
        <dbReference type="ARBA" id="ARBA00022705"/>
    </source>
</evidence>
<dbReference type="Pfam" id="PF12002">
    <property type="entry name" value="MgsA_C"/>
    <property type="match status" value="1"/>
</dbReference>
<dbReference type="STRING" id="151549.A0A4C1XKT4"/>
<dbReference type="Pfam" id="PF00004">
    <property type="entry name" value="AAA"/>
    <property type="match status" value="1"/>
</dbReference>
<dbReference type="AlphaFoldDB" id="A0A4C1XKT4"/>
<evidence type="ECO:0000256" key="1">
    <source>
        <dbReference type="ARBA" id="ARBA00008959"/>
    </source>
</evidence>
<evidence type="ECO:0000256" key="3">
    <source>
        <dbReference type="ARBA" id="ARBA00022741"/>
    </source>
</evidence>
<evidence type="ECO:0000256" key="5">
    <source>
        <dbReference type="SAM" id="MobiDB-lite"/>
    </source>
</evidence>
<dbReference type="InterPro" id="IPR027417">
    <property type="entry name" value="P-loop_NTPase"/>
</dbReference>
<feature type="region of interest" description="Disordered" evidence="5">
    <location>
        <begin position="42"/>
        <end position="97"/>
    </location>
</feature>
<proteinExistence type="inferred from homology"/>
<protein>
    <submittedName>
        <fullName evidence="7">ATPase WRNIP1</fullName>
    </submittedName>
</protein>
<dbReference type="InterPro" id="IPR032423">
    <property type="entry name" value="AAA_assoc_2"/>
</dbReference>
<dbReference type="PANTHER" id="PTHR13779">
    <property type="entry name" value="WERNER HELICASE-INTERACTING PROTEIN 1 FAMILY MEMBER"/>
    <property type="match status" value="1"/>
</dbReference>
<dbReference type="PANTHER" id="PTHR13779:SF7">
    <property type="entry name" value="ATPASE WRNIP1"/>
    <property type="match status" value="1"/>
</dbReference>
<dbReference type="InterPro" id="IPR008921">
    <property type="entry name" value="DNA_pol3_clamp-load_cplx_C"/>
</dbReference>
<keyword evidence="3" id="KW-0547">Nucleotide-binding</keyword>
<dbReference type="Proteomes" id="UP000299102">
    <property type="component" value="Unassembled WGS sequence"/>
</dbReference>
<dbReference type="InterPro" id="IPR003959">
    <property type="entry name" value="ATPase_AAA_core"/>
</dbReference>
<dbReference type="GO" id="GO:0008047">
    <property type="term" value="F:enzyme activator activity"/>
    <property type="evidence" value="ECO:0007669"/>
    <property type="project" value="TreeGrafter"/>
</dbReference>
<dbReference type="EMBL" id="BGZK01000850">
    <property type="protein sequence ID" value="GBP62825.1"/>
    <property type="molecule type" value="Genomic_DNA"/>
</dbReference>
<dbReference type="OrthoDB" id="10265467at2759"/>
<dbReference type="Gene3D" id="3.40.50.300">
    <property type="entry name" value="P-loop containing nucleotide triphosphate hydrolases"/>
    <property type="match status" value="1"/>
</dbReference>
<dbReference type="Gene3D" id="1.10.8.60">
    <property type="match status" value="1"/>
</dbReference>
<evidence type="ECO:0000313" key="8">
    <source>
        <dbReference type="Proteomes" id="UP000299102"/>
    </source>
</evidence>
<name>A0A4C1XKT4_EUMVA</name>
<dbReference type="FunFam" id="1.20.272.10:FF:000001">
    <property type="entry name" value="Putative AAA family ATPase"/>
    <property type="match status" value="1"/>
</dbReference>
<evidence type="ECO:0000313" key="7">
    <source>
        <dbReference type="EMBL" id="GBP62825.1"/>
    </source>
</evidence>
<dbReference type="GO" id="GO:0005524">
    <property type="term" value="F:ATP binding"/>
    <property type="evidence" value="ECO:0007669"/>
    <property type="project" value="UniProtKB-KW"/>
</dbReference>
<dbReference type="InterPro" id="IPR021886">
    <property type="entry name" value="MgsA_C"/>
</dbReference>
<comment type="caution">
    <text evidence="7">The sequence shown here is derived from an EMBL/GenBank/DDBJ whole genome shotgun (WGS) entry which is preliminary data.</text>
</comment>
<dbReference type="GO" id="GO:0000731">
    <property type="term" value="P:DNA synthesis involved in DNA repair"/>
    <property type="evidence" value="ECO:0007669"/>
    <property type="project" value="TreeGrafter"/>
</dbReference>
<keyword evidence="4" id="KW-0067">ATP-binding</keyword>
<dbReference type="CDD" id="cd00009">
    <property type="entry name" value="AAA"/>
    <property type="match status" value="1"/>
</dbReference>
<evidence type="ECO:0000256" key="4">
    <source>
        <dbReference type="ARBA" id="ARBA00022840"/>
    </source>
</evidence>
<feature type="domain" description="AAA+ ATPase" evidence="6">
    <location>
        <begin position="131"/>
        <end position="252"/>
    </location>
</feature>
<comment type="similarity">
    <text evidence="1">Belongs to the AAA ATPase family. RarA/MGS1/WRNIP1 subfamily.</text>
</comment>
<dbReference type="GO" id="GO:0006261">
    <property type="term" value="P:DNA-templated DNA replication"/>
    <property type="evidence" value="ECO:0007669"/>
    <property type="project" value="TreeGrafter"/>
</dbReference>
<dbReference type="CDD" id="cd18139">
    <property type="entry name" value="HLD_clamp_RarA"/>
    <property type="match status" value="1"/>
</dbReference>
<dbReference type="GO" id="GO:0005634">
    <property type="term" value="C:nucleus"/>
    <property type="evidence" value="ECO:0007669"/>
    <property type="project" value="TreeGrafter"/>
</dbReference>
<dbReference type="SUPFAM" id="SSF48019">
    <property type="entry name" value="post-AAA+ oligomerization domain-like"/>
    <property type="match status" value="1"/>
</dbReference>
<reference evidence="7 8" key="1">
    <citation type="journal article" date="2019" name="Commun. Biol.">
        <title>The bagworm genome reveals a unique fibroin gene that provides high tensile strength.</title>
        <authorList>
            <person name="Kono N."/>
            <person name="Nakamura H."/>
            <person name="Ohtoshi R."/>
            <person name="Tomita M."/>
            <person name="Numata K."/>
            <person name="Arakawa K."/>
        </authorList>
    </citation>
    <scope>NUCLEOTIDE SEQUENCE [LARGE SCALE GENOMIC DNA]</scope>
</reference>
<dbReference type="SUPFAM" id="SSF52540">
    <property type="entry name" value="P-loop containing nucleoside triphosphate hydrolases"/>
    <property type="match status" value="1"/>
</dbReference>
<dbReference type="Gene3D" id="1.10.3710.10">
    <property type="entry name" value="DNA polymerase III clamp loader subunits, C-terminal domain"/>
    <property type="match status" value="1"/>
</dbReference>
<feature type="compositionally biased region" description="Polar residues" evidence="5">
    <location>
        <begin position="72"/>
        <end position="95"/>
    </location>
</feature>
<dbReference type="FunFam" id="3.40.50.300:FF:000137">
    <property type="entry name" value="Replication-associated recombination protein A"/>
    <property type="match status" value="1"/>
</dbReference>
<accession>A0A4C1XKT4</accession>
<keyword evidence="2" id="KW-0235">DNA replication</keyword>
<dbReference type="Gene3D" id="1.20.272.10">
    <property type="match status" value="1"/>
</dbReference>
<dbReference type="InterPro" id="IPR051314">
    <property type="entry name" value="AAA_ATPase_RarA/MGS1/WRNIP1"/>
</dbReference>
<evidence type="ECO:0000259" key="6">
    <source>
        <dbReference type="SMART" id="SM00382"/>
    </source>
</evidence>
<gene>
    <name evidence="7" type="primary">Wrnip1</name>
    <name evidence="7" type="ORF">EVAR_50655_1</name>
</gene>
<dbReference type="InterPro" id="IPR003593">
    <property type="entry name" value="AAA+_ATPase"/>
</dbReference>